<dbReference type="GeneID" id="17318144"/>
<accession>R7QQV3</accession>
<dbReference type="KEGG" id="ccp:CHC_T00007003001"/>
<proteinExistence type="predicted"/>
<dbReference type="EMBL" id="HG002126">
    <property type="protein sequence ID" value="CDF40133.1"/>
    <property type="molecule type" value="Genomic_DNA"/>
</dbReference>
<name>R7QQV3_CHOCR</name>
<reference evidence="2" key="1">
    <citation type="journal article" date="2013" name="Proc. Natl. Acad. Sci. U.S.A.">
        <title>Genome structure and metabolic features in the red seaweed Chondrus crispus shed light on evolution of the Archaeplastida.</title>
        <authorList>
            <person name="Collen J."/>
            <person name="Porcel B."/>
            <person name="Carre W."/>
            <person name="Ball S.G."/>
            <person name="Chaparro C."/>
            <person name="Tonon T."/>
            <person name="Barbeyron T."/>
            <person name="Michel G."/>
            <person name="Noel B."/>
            <person name="Valentin K."/>
            <person name="Elias M."/>
            <person name="Artiguenave F."/>
            <person name="Arun A."/>
            <person name="Aury J.M."/>
            <person name="Barbosa-Neto J.F."/>
            <person name="Bothwell J.H."/>
            <person name="Bouget F.Y."/>
            <person name="Brillet L."/>
            <person name="Cabello-Hurtado F."/>
            <person name="Capella-Gutierrez S."/>
            <person name="Charrier B."/>
            <person name="Cladiere L."/>
            <person name="Cock J.M."/>
            <person name="Coelho S.M."/>
            <person name="Colleoni C."/>
            <person name="Czjzek M."/>
            <person name="Da Silva C."/>
            <person name="Delage L."/>
            <person name="Denoeud F."/>
            <person name="Deschamps P."/>
            <person name="Dittami S.M."/>
            <person name="Gabaldon T."/>
            <person name="Gachon C.M."/>
            <person name="Groisillier A."/>
            <person name="Herve C."/>
            <person name="Jabbari K."/>
            <person name="Katinka M."/>
            <person name="Kloareg B."/>
            <person name="Kowalczyk N."/>
            <person name="Labadie K."/>
            <person name="Leblanc C."/>
            <person name="Lopez P.J."/>
            <person name="McLachlan D.H."/>
            <person name="Meslet-Cladiere L."/>
            <person name="Moustafa A."/>
            <person name="Nehr Z."/>
            <person name="Nyvall Collen P."/>
            <person name="Panaud O."/>
            <person name="Partensky F."/>
            <person name="Poulain J."/>
            <person name="Rensing S.A."/>
            <person name="Rousvoal S."/>
            <person name="Samson G."/>
            <person name="Symeonidi A."/>
            <person name="Weissenbach J."/>
            <person name="Zambounis A."/>
            <person name="Wincker P."/>
            <person name="Boyen C."/>
        </authorList>
    </citation>
    <scope>NUCLEOTIDE SEQUENCE [LARGE SCALE GENOMIC DNA]</scope>
    <source>
        <strain evidence="2">cv. Stackhouse</strain>
    </source>
</reference>
<evidence type="ECO:0000313" key="2">
    <source>
        <dbReference type="Proteomes" id="UP000012073"/>
    </source>
</evidence>
<evidence type="ECO:0000313" key="1">
    <source>
        <dbReference type="EMBL" id="CDF40133.1"/>
    </source>
</evidence>
<dbReference type="AlphaFoldDB" id="R7QQV3"/>
<organism evidence="1 2">
    <name type="scientific">Chondrus crispus</name>
    <name type="common">Carrageen Irish moss</name>
    <name type="synonym">Polymorpha crispa</name>
    <dbReference type="NCBI Taxonomy" id="2769"/>
    <lineage>
        <taxon>Eukaryota</taxon>
        <taxon>Rhodophyta</taxon>
        <taxon>Florideophyceae</taxon>
        <taxon>Rhodymeniophycidae</taxon>
        <taxon>Gigartinales</taxon>
        <taxon>Gigartinaceae</taxon>
        <taxon>Chondrus</taxon>
    </lineage>
</organism>
<dbReference type="Gramene" id="CDF40133">
    <property type="protein sequence ID" value="CDF40133"/>
    <property type="gene ID" value="CHC_T00007003001"/>
</dbReference>
<dbReference type="Proteomes" id="UP000012073">
    <property type="component" value="Unassembled WGS sequence"/>
</dbReference>
<gene>
    <name evidence="1" type="ORF">CHC_T00007003001</name>
</gene>
<protein>
    <submittedName>
        <fullName evidence="1">Uncharacterized protein</fullName>
    </submittedName>
</protein>
<sequence length="42" mass="4840">MKKSTKGHRGTVRWWRHVMENALQYGADSLCAKQVLNGRILV</sequence>
<keyword evidence="2" id="KW-1185">Reference proteome</keyword>
<dbReference type="RefSeq" id="XP_005710427.1">
    <property type="nucleotide sequence ID" value="XM_005710370.1"/>
</dbReference>